<protein>
    <submittedName>
        <fullName evidence="11 13">DnaJ</fullName>
    </submittedName>
</protein>
<evidence type="ECO:0000256" key="4">
    <source>
        <dbReference type="ARBA" id="ARBA00022737"/>
    </source>
</evidence>
<keyword evidence="7" id="KW-0175">Coiled coil</keyword>
<dbReference type="RefSeq" id="XP_005189871.3">
    <property type="nucleotide sequence ID" value="XM_005189814.4"/>
</dbReference>
<dbReference type="GO" id="GO:0030544">
    <property type="term" value="F:Hsp70 protein binding"/>
    <property type="evidence" value="ECO:0007669"/>
    <property type="project" value="InterPro"/>
</dbReference>
<feature type="domain" description="Myb-like" evidence="10">
    <location>
        <begin position="550"/>
        <end position="604"/>
    </location>
</feature>
<dbReference type="eggNOG" id="KOG0724">
    <property type="taxonomic scope" value="Eukaryota"/>
</dbReference>
<dbReference type="PANTHER" id="PTHR43999:SF1">
    <property type="entry name" value="DNAJ HOMOLOG SUBFAMILY C MEMBER 2"/>
    <property type="match status" value="1"/>
</dbReference>
<reference evidence="11" key="1">
    <citation type="submission" date="2012-08" db="EMBL/GenBank/DDBJ databases">
        <title>Transcriptome of adult Musca domestica launches a platform for comparative house fly gene expression and characterization of differential gene expression among resistant and susceptible house flies.</title>
        <authorList>
            <person name="Liu N."/>
            <person name="Zhang L."/>
            <person name="Li M."/>
            <person name="Reid W."/>
        </authorList>
    </citation>
    <scope>NUCLEOTIDE SEQUENCE</scope>
    <source>
        <strain evidence="11">ALHF</strain>
        <tissue evidence="11">Whole body</tissue>
    </source>
</reference>
<evidence type="ECO:0000256" key="6">
    <source>
        <dbReference type="ARBA" id="ARBA00023242"/>
    </source>
</evidence>
<feature type="domain" description="J" evidence="9">
    <location>
        <begin position="70"/>
        <end position="142"/>
    </location>
</feature>
<dbReference type="PANTHER" id="PTHR43999">
    <property type="entry name" value="DNAJ HOMOLOG SUBFAMILY C MEMBER 2"/>
    <property type="match status" value="1"/>
</dbReference>
<dbReference type="Pfam" id="PF23082">
    <property type="entry name" value="Myb_DNA-binding_2"/>
    <property type="match status" value="1"/>
</dbReference>
<dbReference type="Proteomes" id="UP001652621">
    <property type="component" value="Unplaced"/>
</dbReference>
<evidence type="ECO:0000256" key="1">
    <source>
        <dbReference type="ARBA" id="ARBA00004123"/>
    </source>
</evidence>
<feature type="compositionally biased region" description="Polar residues" evidence="8">
    <location>
        <begin position="536"/>
        <end position="551"/>
    </location>
</feature>
<dbReference type="SUPFAM" id="SSF46565">
    <property type="entry name" value="Chaperone J-domain"/>
    <property type="match status" value="1"/>
</dbReference>
<dbReference type="SMART" id="SM00271">
    <property type="entry name" value="DnaJ"/>
    <property type="match status" value="1"/>
</dbReference>
<dbReference type="CDD" id="cd06257">
    <property type="entry name" value="DnaJ"/>
    <property type="match status" value="1"/>
</dbReference>
<evidence type="ECO:0000259" key="10">
    <source>
        <dbReference type="PROSITE" id="PS50090"/>
    </source>
</evidence>
<dbReference type="GO" id="GO:0005829">
    <property type="term" value="C:cytosol"/>
    <property type="evidence" value="ECO:0007669"/>
    <property type="project" value="TreeGrafter"/>
</dbReference>
<dbReference type="Gene3D" id="1.10.287.110">
    <property type="entry name" value="DnaJ domain"/>
    <property type="match status" value="1"/>
</dbReference>
<keyword evidence="12" id="KW-1185">Reference proteome</keyword>
<evidence type="ECO:0000256" key="8">
    <source>
        <dbReference type="SAM" id="MobiDB-lite"/>
    </source>
</evidence>
<evidence type="ECO:0000313" key="12">
    <source>
        <dbReference type="Proteomes" id="UP001652621"/>
    </source>
</evidence>
<dbReference type="FunFam" id="1.10.10.60:FF:000180">
    <property type="entry name" value="DnaJ (Hsp40) homolog, subfamily C, member 2"/>
    <property type="match status" value="1"/>
</dbReference>
<dbReference type="VEuPathDB" id="VectorBase:MDOMA2_016477"/>
<evidence type="ECO:0000256" key="3">
    <source>
        <dbReference type="ARBA" id="ARBA00022490"/>
    </source>
</evidence>
<dbReference type="GeneID" id="101888325"/>
<dbReference type="InterPro" id="IPR032003">
    <property type="entry name" value="RAC_head"/>
</dbReference>
<proteinExistence type="evidence at transcript level"/>
<sequence length="618" mass="72148">MLDFVEVVCRIGTYCRKVERVGPAYLNSKKKQQSDHIERSESDEKLLNDDFEVDVNYLKSLDPKEWKNQDHYKILGLEKLRFDATDDDIRRAYRRMVLQHHPDKRKAKGEEIKTDDDYFTCITKAYETLGTPKTRRSFDSVDPEFDDSLPTQAEIESSFFEIFKKYFDLNARWSEKKSVPPFGDMNSTREDVERFYSFWYDFKSWREFSYLDEEDKEKGQDRDERRWIEKENKVARIKRKKEEMMRIRALVDLAYNNDKRIQKFKNEEKERKLAAKRAKMDAVQAQKAEQERAVREAQLAKERAEKAEQKRIEQIRIEREQAKKAIKKERKLLRDKAKENNYFGNNDKDVLKNMEGVEKICETFSLTELQELNKKMENLAKDSFFLALKKADLKIKAELEEVNQTQNKCKSATKSEPVIKEVKKTELWSNENVQLLIKAVNLFPAGTSQRWDVIASFINQHSTGEANITARDVLNKAKALQHSDFSKNTLKTQANATAFENFEKSKKEVVTSSDITVNTEISSEIAGNSESKENHTNGNIPASTAGNTKSSKTALKAWTKEEQALLEQAIKTYPISTPDRWDRIAECIPNRSKKDCLRRVKELVELVNSKKEAQQLVK</sequence>
<dbReference type="Pfam" id="PF00226">
    <property type="entry name" value="DnaJ"/>
    <property type="match status" value="1"/>
</dbReference>
<dbReference type="InterPro" id="IPR001623">
    <property type="entry name" value="DnaJ_domain"/>
</dbReference>
<evidence type="ECO:0000313" key="11">
    <source>
        <dbReference type="EMBL" id="AFP62566.1"/>
    </source>
</evidence>
<dbReference type="OrthoDB" id="1690618at2759"/>
<evidence type="ECO:0000256" key="7">
    <source>
        <dbReference type="SAM" id="Coils"/>
    </source>
</evidence>
<dbReference type="Gene3D" id="1.10.8.840">
    <property type="entry name" value="Ribosome-associated complex head domain"/>
    <property type="match status" value="1"/>
</dbReference>
<dbReference type="Pfam" id="PF16717">
    <property type="entry name" value="RAC_head"/>
    <property type="match status" value="1"/>
</dbReference>
<dbReference type="CDD" id="cd00167">
    <property type="entry name" value="SANT"/>
    <property type="match status" value="1"/>
</dbReference>
<dbReference type="GO" id="GO:0005634">
    <property type="term" value="C:nucleus"/>
    <property type="evidence" value="ECO:0007669"/>
    <property type="project" value="UniProtKB-SubCell"/>
</dbReference>
<feature type="coiled-coil region" evidence="7">
    <location>
        <begin position="388"/>
        <end position="415"/>
    </location>
</feature>
<dbReference type="Gene3D" id="1.10.10.60">
    <property type="entry name" value="Homeodomain-like"/>
    <property type="match status" value="2"/>
</dbReference>
<dbReference type="InterPro" id="IPR044634">
    <property type="entry name" value="Zuotin/DnaJC2"/>
</dbReference>
<dbReference type="VEuPathDB" id="VectorBase:MDOA011761"/>
<keyword evidence="5" id="KW-0143">Chaperone</keyword>
<dbReference type="InterPro" id="IPR042569">
    <property type="entry name" value="RAC_head_sf"/>
</dbReference>
<dbReference type="SMART" id="SM00717">
    <property type="entry name" value="SANT"/>
    <property type="match status" value="2"/>
</dbReference>
<organism evidence="11">
    <name type="scientific">Musca domestica</name>
    <name type="common">House fly</name>
    <dbReference type="NCBI Taxonomy" id="7370"/>
    <lineage>
        <taxon>Eukaryota</taxon>
        <taxon>Metazoa</taxon>
        <taxon>Ecdysozoa</taxon>
        <taxon>Arthropoda</taxon>
        <taxon>Hexapoda</taxon>
        <taxon>Insecta</taxon>
        <taxon>Pterygota</taxon>
        <taxon>Neoptera</taxon>
        <taxon>Endopterygota</taxon>
        <taxon>Diptera</taxon>
        <taxon>Brachycera</taxon>
        <taxon>Muscomorpha</taxon>
        <taxon>Muscoidea</taxon>
        <taxon>Muscidae</taxon>
        <taxon>Musca</taxon>
    </lineage>
</organism>
<dbReference type="Pfam" id="PF21884">
    <property type="entry name" value="ZUO1-like_ZHD"/>
    <property type="match status" value="1"/>
</dbReference>
<dbReference type="PROSITE" id="PS50076">
    <property type="entry name" value="DNAJ_2"/>
    <property type="match status" value="1"/>
</dbReference>
<evidence type="ECO:0000259" key="9">
    <source>
        <dbReference type="PROSITE" id="PS50076"/>
    </source>
</evidence>
<evidence type="ECO:0000256" key="2">
    <source>
        <dbReference type="ARBA" id="ARBA00004496"/>
    </source>
</evidence>
<dbReference type="Pfam" id="PF00249">
    <property type="entry name" value="Myb_DNA-binding"/>
    <property type="match status" value="1"/>
</dbReference>
<dbReference type="GO" id="GO:0043022">
    <property type="term" value="F:ribosome binding"/>
    <property type="evidence" value="ECO:0007669"/>
    <property type="project" value="InterPro"/>
</dbReference>
<evidence type="ECO:0000256" key="5">
    <source>
        <dbReference type="ARBA" id="ARBA00023186"/>
    </source>
</evidence>
<dbReference type="InterPro" id="IPR009057">
    <property type="entry name" value="Homeodomain-like_sf"/>
</dbReference>
<accession>T1PGK7</accession>
<dbReference type="EMBL" id="KA647937">
    <property type="protein sequence ID" value="AFP62566.1"/>
    <property type="molecule type" value="mRNA"/>
</dbReference>
<keyword evidence="4" id="KW-0677">Repeat</keyword>
<feature type="coiled-coil region" evidence="7">
    <location>
        <begin position="266"/>
        <end position="339"/>
    </location>
</feature>
<dbReference type="GO" id="GO:0051083">
    <property type="term" value="P:'de novo' cotranslational protein folding"/>
    <property type="evidence" value="ECO:0007669"/>
    <property type="project" value="InterPro"/>
</dbReference>
<dbReference type="AlphaFoldDB" id="T1PGK7"/>
<name>T1PGK7_MUSDO</name>
<keyword evidence="3" id="KW-0963">Cytoplasm</keyword>
<feature type="region of interest" description="Disordered" evidence="8">
    <location>
        <begin position="521"/>
        <end position="551"/>
    </location>
</feature>
<dbReference type="GO" id="GO:0006450">
    <property type="term" value="P:regulation of translational fidelity"/>
    <property type="evidence" value="ECO:0007669"/>
    <property type="project" value="InterPro"/>
</dbReference>
<dbReference type="InterPro" id="IPR054076">
    <property type="entry name" value="ZUO1-like_ZHD"/>
</dbReference>
<keyword evidence="6" id="KW-0539">Nucleus</keyword>
<evidence type="ECO:0000313" key="13">
    <source>
        <dbReference type="RefSeq" id="XP_005189871.3"/>
    </source>
</evidence>
<dbReference type="STRING" id="7370.A0A1I8N5J9"/>
<dbReference type="PROSITE" id="PS50090">
    <property type="entry name" value="MYB_LIKE"/>
    <property type="match status" value="1"/>
</dbReference>
<gene>
    <name evidence="13" type="primary">LOC101888325</name>
</gene>
<dbReference type="SUPFAM" id="SSF46689">
    <property type="entry name" value="Homeodomain-like"/>
    <property type="match status" value="2"/>
</dbReference>
<reference evidence="13" key="2">
    <citation type="submission" date="2025-05" db="UniProtKB">
        <authorList>
            <consortium name="RefSeq"/>
        </authorList>
    </citation>
    <scope>IDENTIFICATION</scope>
    <source>
        <strain evidence="13">Aabys</strain>
        <tissue evidence="13">Whole body</tissue>
    </source>
</reference>
<dbReference type="KEGG" id="mde:101888325"/>
<dbReference type="InterPro" id="IPR001005">
    <property type="entry name" value="SANT/Myb"/>
</dbReference>
<comment type="subcellular location">
    <subcellularLocation>
        <location evidence="2">Cytoplasm</location>
    </subcellularLocation>
    <subcellularLocation>
        <location evidence="1">Nucleus</location>
    </subcellularLocation>
</comment>
<dbReference type="InterPro" id="IPR036869">
    <property type="entry name" value="J_dom_sf"/>
</dbReference>